<dbReference type="PANTHER" id="PTHR21539">
    <property type="entry name" value="SAGA-ASSOCIATED FACTOR 29"/>
    <property type="match status" value="1"/>
</dbReference>
<dbReference type="EMBL" id="GL377594">
    <property type="protein sequence ID" value="EFJ23087.1"/>
    <property type="molecule type" value="Genomic_DNA"/>
</dbReference>
<dbReference type="Gene3D" id="2.30.30.140">
    <property type="match status" value="2"/>
</dbReference>
<proteinExistence type="predicted"/>
<dbReference type="STRING" id="88036.D8RYE3"/>
<evidence type="ECO:0000259" key="6">
    <source>
        <dbReference type="PROSITE" id="PS51518"/>
    </source>
</evidence>
<sequence>MASNALSAASVEAASQGLKELDRLRREQDGLIKKINKIHAKLAETQPEQAEKFEDKFWSKLRDLYSQAKALADAEESASNACLSNLDTLSIPSQAAAAHRRKTETGDQKRKRAKADADSSRLNSPNVSRSADSIGKAVGDQVAARITPEDSEKSEWIVVKVTRFDRETNKYEVIDEEPGDEEENGGTGGPRKYKLSPSAIIQFPKPATALDFPTGSQVLAVYPGTTALYKATVVGPHRKKKTDDYILEFDDDDEDGFLPKRTVPFYHVVTLPEGHRQ</sequence>
<evidence type="ECO:0000256" key="5">
    <source>
        <dbReference type="SAM" id="MobiDB-lite"/>
    </source>
</evidence>
<dbReference type="CDD" id="cd20394">
    <property type="entry name" value="Tudor_SGF29_rpt2"/>
    <property type="match status" value="1"/>
</dbReference>
<dbReference type="Gramene" id="EFJ23087">
    <property type="protein sequence ID" value="EFJ23087"/>
    <property type="gene ID" value="SELMODRAFT_151073"/>
</dbReference>
<dbReference type="AlphaFoldDB" id="D8RYE3"/>
<keyword evidence="4" id="KW-0539">Nucleus</keyword>
<comment type="subcellular location">
    <subcellularLocation>
        <location evidence="1">Nucleus</location>
    </subcellularLocation>
</comment>
<dbReference type="Proteomes" id="UP000001514">
    <property type="component" value="Unassembled WGS sequence"/>
</dbReference>
<evidence type="ECO:0000313" key="7">
    <source>
        <dbReference type="EMBL" id="EFJ23087.1"/>
    </source>
</evidence>
<keyword evidence="2" id="KW-0805">Transcription regulation</keyword>
<dbReference type="InterPro" id="IPR047288">
    <property type="entry name" value="Tudor_SGF29_rpt1"/>
</dbReference>
<evidence type="ECO:0000313" key="8">
    <source>
        <dbReference type="Proteomes" id="UP000001514"/>
    </source>
</evidence>
<dbReference type="GO" id="GO:0005634">
    <property type="term" value="C:nucleus"/>
    <property type="evidence" value="ECO:0007669"/>
    <property type="project" value="UniProtKB-SubCell"/>
</dbReference>
<feature type="region of interest" description="Disordered" evidence="5">
    <location>
        <begin position="93"/>
        <end position="134"/>
    </location>
</feature>
<evidence type="ECO:0000256" key="1">
    <source>
        <dbReference type="ARBA" id="ARBA00004123"/>
    </source>
</evidence>
<dbReference type="Pfam" id="PF07039">
    <property type="entry name" value="SGF29_Tudor"/>
    <property type="match status" value="1"/>
</dbReference>
<dbReference type="KEGG" id="smo:SELMODRAFT_151073"/>
<reference evidence="7 8" key="1">
    <citation type="journal article" date="2011" name="Science">
        <title>The Selaginella genome identifies genetic changes associated with the evolution of vascular plants.</title>
        <authorList>
            <person name="Banks J.A."/>
            <person name="Nishiyama T."/>
            <person name="Hasebe M."/>
            <person name="Bowman J.L."/>
            <person name="Gribskov M."/>
            <person name="dePamphilis C."/>
            <person name="Albert V.A."/>
            <person name="Aono N."/>
            <person name="Aoyama T."/>
            <person name="Ambrose B.A."/>
            <person name="Ashton N.W."/>
            <person name="Axtell M.J."/>
            <person name="Barker E."/>
            <person name="Barker M.S."/>
            <person name="Bennetzen J.L."/>
            <person name="Bonawitz N.D."/>
            <person name="Chapple C."/>
            <person name="Cheng C."/>
            <person name="Correa L.G."/>
            <person name="Dacre M."/>
            <person name="DeBarry J."/>
            <person name="Dreyer I."/>
            <person name="Elias M."/>
            <person name="Engstrom E.M."/>
            <person name="Estelle M."/>
            <person name="Feng L."/>
            <person name="Finet C."/>
            <person name="Floyd S.K."/>
            <person name="Frommer W.B."/>
            <person name="Fujita T."/>
            <person name="Gramzow L."/>
            <person name="Gutensohn M."/>
            <person name="Harholt J."/>
            <person name="Hattori M."/>
            <person name="Heyl A."/>
            <person name="Hirai T."/>
            <person name="Hiwatashi Y."/>
            <person name="Ishikawa M."/>
            <person name="Iwata M."/>
            <person name="Karol K.G."/>
            <person name="Koehler B."/>
            <person name="Kolukisaoglu U."/>
            <person name="Kubo M."/>
            <person name="Kurata T."/>
            <person name="Lalonde S."/>
            <person name="Li K."/>
            <person name="Li Y."/>
            <person name="Litt A."/>
            <person name="Lyons E."/>
            <person name="Manning G."/>
            <person name="Maruyama T."/>
            <person name="Michael T.P."/>
            <person name="Mikami K."/>
            <person name="Miyazaki S."/>
            <person name="Morinaga S."/>
            <person name="Murata T."/>
            <person name="Mueller-Roeber B."/>
            <person name="Nelson D.R."/>
            <person name="Obara M."/>
            <person name="Oguri Y."/>
            <person name="Olmstead R.G."/>
            <person name="Onodera N."/>
            <person name="Petersen B.L."/>
            <person name="Pils B."/>
            <person name="Prigge M."/>
            <person name="Rensing S.A."/>
            <person name="Riano-Pachon D.M."/>
            <person name="Roberts A.W."/>
            <person name="Sato Y."/>
            <person name="Scheller H.V."/>
            <person name="Schulz B."/>
            <person name="Schulz C."/>
            <person name="Shakirov E.V."/>
            <person name="Shibagaki N."/>
            <person name="Shinohara N."/>
            <person name="Shippen D.E."/>
            <person name="Soerensen I."/>
            <person name="Sotooka R."/>
            <person name="Sugimoto N."/>
            <person name="Sugita M."/>
            <person name="Sumikawa N."/>
            <person name="Tanurdzic M."/>
            <person name="Theissen G."/>
            <person name="Ulvskov P."/>
            <person name="Wakazuki S."/>
            <person name="Weng J.K."/>
            <person name="Willats W.W."/>
            <person name="Wipf D."/>
            <person name="Wolf P.G."/>
            <person name="Yang L."/>
            <person name="Zimmer A.D."/>
            <person name="Zhu Q."/>
            <person name="Mitros T."/>
            <person name="Hellsten U."/>
            <person name="Loque D."/>
            <person name="Otillar R."/>
            <person name="Salamov A."/>
            <person name="Schmutz J."/>
            <person name="Shapiro H."/>
            <person name="Lindquist E."/>
            <person name="Lucas S."/>
            <person name="Rokhsar D."/>
            <person name="Grigoriev I.V."/>
        </authorList>
    </citation>
    <scope>NUCLEOTIDE SEQUENCE [LARGE SCALE GENOMIC DNA]</scope>
</reference>
<feature type="compositionally biased region" description="Basic and acidic residues" evidence="5">
    <location>
        <begin position="103"/>
        <end position="119"/>
    </location>
</feature>
<keyword evidence="8" id="KW-1185">Reference proteome</keyword>
<dbReference type="FunFam" id="2.30.30.140:FF:000061">
    <property type="entry name" value="SAGA-associated factor 29 isoform X6"/>
    <property type="match status" value="1"/>
</dbReference>
<name>D8RYE3_SELML</name>
<dbReference type="GO" id="GO:0000124">
    <property type="term" value="C:SAGA complex"/>
    <property type="evidence" value="ECO:0000318"/>
    <property type="project" value="GO_Central"/>
</dbReference>
<dbReference type="InterPro" id="IPR010750">
    <property type="entry name" value="SGF29_tudor-like_dom"/>
</dbReference>
<keyword evidence="3" id="KW-0804">Transcription</keyword>
<dbReference type="CDD" id="cd20393">
    <property type="entry name" value="Tudor_SGF29_rpt1"/>
    <property type="match status" value="1"/>
</dbReference>
<dbReference type="InterPro" id="IPR047287">
    <property type="entry name" value="Tudor_SGF29_rpt2"/>
</dbReference>
<gene>
    <name evidence="7" type="ORF">SELMODRAFT_151073</name>
</gene>
<dbReference type="OMA" id="WRYIEAC"/>
<evidence type="ECO:0000256" key="2">
    <source>
        <dbReference type="ARBA" id="ARBA00023015"/>
    </source>
</evidence>
<dbReference type="HOGENOM" id="CLU_065257_0_0_1"/>
<feature type="domain" description="SGF29 C-terminal" evidence="6">
    <location>
        <begin position="132"/>
        <end position="277"/>
    </location>
</feature>
<dbReference type="PANTHER" id="PTHR21539:SF0">
    <property type="entry name" value="SAGA-ASSOCIATED FACTOR 29"/>
    <property type="match status" value="1"/>
</dbReference>
<dbReference type="InterPro" id="IPR037802">
    <property type="entry name" value="SGF29"/>
</dbReference>
<evidence type="ECO:0000256" key="4">
    <source>
        <dbReference type="ARBA" id="ARBA00023242"/>
    </source>
</evidence>
<dbReference type="InParanoid" id="D8RYE3"/>
<dbReference type="eggNOG" id="KOG3038">
    <property type="taxonomic scope" value="Eukaryota"/>
</dbReference>
<feature type="compositionally biased region" description="Polar residues" evidence="5">
    <location>
        <begin position="120"/>
        <end position="131"/>
    </location>
</feature>
<protein>
    <recommendedName>
        <fullName evidence="6">SGF29 C-terminal domain-containing protein</fullName>
    </recommendedName>
</protein>
<evidence type="ECO:0000256" key="3">
    <source>
        <dbReference type="ARBA" id="ARBA00023163"/>
    </source>
</evidence>
<dbReference type="PROSITE" id="PS51518">
    <property type="entry name" value="SGF29_C"/>
    <property type="match status" value="1"/>
</dbReference>
<dbReference type="OrthoDB" id="10265994at2759"/>
<dbReference type="FunCoup" id="D8RYE3">
    <property type="interactions" value="2475"/>
</dbReference>
<accession>D8RYE3</accession>
<organism evidence="8">
    <name type="scientific">Selaginella moellendorffii</name>
    <name type="common">Spikemoss</name>
    <dbReference type="NCBI Taxonomy" id="88036"/>
    <lineage>
        <taxon>Eukaryota</taxon>
        <taxon>Viridiplantae</taxon>
        <taxon>Streptophyta</taxon>
        <taxon>Embryophyta</taxon>
        <taxon>Tracheophyta</taxon>
        <taxon>Lycopodiopsida</taxon>
        <taxon>Selaginellales</taxon>
        <taxon>Selaginellaceae</taxon>
        <taxon>Selaginella</taxon>
    </lineage>
</organism>